<protein>
    <submittedName>
        <fullName evidence="1">DUF4493 domain-containing protein</fullName>
    </submittedName>
</protein>
<gene>
    <name evidence="1" type="ORF">HHU12_26390</name>
</gene>
<dbReference type="Pfam" id="PF14900">
    <property type="entry name" value="DUF4493"/>
    <property type="match status" value="1"/>
</dbReference>
<keyword evidence="2" id="KW-1185">Reference proteome</keyword>
<dbReference type="Proteomes" id="UP000576082">
    <property type="component" value="Unassembled WGS sequence"/>
</dbReference>
<evidence type="ECO:0000313" key="2">
    <source>
        <dbReference type="Proteomes" id="UP000576082"/>
    </source>
</evidence>
<dbReference type="RefSeq" id="WP_169659738.1">
    <property type="nucleotide sequence ID" value="NZ_JABANE010000102.1"/>
</dbReference>
<proteinExistence type="predicted"/>
<dbReference type="AlphaFoldDB" id="A0A7X9RZF5"/>
<organism evidence="1 2">
    <name type="scientific">Flammeovirga aprica JL-4</name>
    <dbReference type="NCBI Taxonomy" id="694437"/>
    <lineage>
        <taxon>Bacteria</taxon>
        <taxon>Pseudomonadati</taxon>
        <taxon>Bacteroidota</taxon>
        <taxon>Cytophagia</taxon>
        <taxon>Cytophagales</taxon>
        <taxon>Flammeovirgaceae</taxon>
        <taxon>Flammeovirga</taxon>
    </lineage>
</organism>
<accession>A0A7X9RZF5</accession>
<evidence type="ECO:0000313" key="1">
    <source>
        <dbReference type="EMBL" id="NME71524.1"/>
    </source>
</evidence>
<name>A0A7X9RZF5_9BACT</name>
<dbReference type="InterPro" id="IPR027840">
    <property type="entry name" value="DUF4493"/>
</dbReference>
<comment type="caution">
    <text evidence="1">The sequence shown here is derived from an EMBL/GenBank/DDBJ whole genome shotgun (WGS) entry which is preliminary data.</text>
</comment>
<dbReference type="PROSITE" id="PS51257">
    <property type="entry name" value="PROKAR_LIPOPROTEIN"/>
    <property type="match status" value="1"/>
</dbReference>
<dbReference type="EMBL" id="JABANE010000102">
    <property type="protein sequence ID" value="NME71524.1"/>
    <property type="molecule type" value="Genomic_DNA"/>
</dbReference>
<sequence>MKFGLKTLLVIISMILIGCENIFNNPQHFGDVSFHVEVAEPDLFTTDLSITNTDLFAIKIESVVDRSEVITFSHLQDIPSTLKLKQGQYDVYAYSSLSDESEELIFKGKKRLTVIEGNATLLNIQCIQDINQE</sequence>
<reference evidence="1 2" key="1">
    <citation type="submission" date="2020-04" db="EMBL/GenBank/DDBJ databases">
        <title>Flammeovirga sp. SR4, a novel species isolated from seawater.</title>
        <authorList>
            <person name="Wang X."/>
        </authorList>
    </citation>
    <scope>NUCLEOTIDE SEQUENCE [LARGE SCALE GENOMIC DNA]</scope>
    <source>
        <strain evidence="1 2">ATCC 23126</strain>
    </source>
</reference>